<feature type="transmembrane region" description="Helical" evidence="6">
    <location>
        <begin position="181"/>
        <end position="204"/>
    </location>
</feature>
<evidence type="ECO:0000256" key="1">
    <source>
        <dbReference type="ARBA" id="ARBA00004651"/>
    </source>
</evidence>
<dbReference type="PANTHER" id="PTHR42920">
    <property type="entry name" value="OS03G0707200 PROTEIN-RELATED"/>
    <property type="match status" value="1"/>
</dbReference>
<dbReference type="SUPFAM" id="SSF103481">
    <property type="entry name" value="Multidrug resistance efflux transporter EmrE"/>
    <property type="match status" value="2"/>
</dbReference>
<dbReference type="GO" id="GO:0005886">
    <property type="term" value="C:plasma membrane"/>
    <property type="evidence" value="ECO:0007669"/>
    <property type="project" value="UniProtKB-SubCell"/>
</dbReference>
<feature type="transmembrane region" description="Helical" evidence="6">
    <location>
        <begin position="128"/>
        <end position="147"/>
    </location>
</feature>
<feature type="transmembrane region" description="Helical" evidence="6">
    <location>
        <begin position="66"/>
        <end position="88"/>
    </location>
</feature>
<evidence type="ECO:0000256" key="6">
    <source>
        <dbReference type="SAM" id="Phobius"/>
    </source>
</evidence>
<dbReference type="Proteomes" id="UP000018680">
    <property type="component" value="Chromosome"/>
</dbReference>
<dbReference type="eggNOG" id="COG0697">
    <property type="taxonomic scope" value="Bacteria"/>
</dbReference>
<protein>
    <submittedName>
        <fullName evidence="8">Permease of the drug/metabolite transporter (DMT) superfamily</fullName>
    </submittedName>
</protein>
<dbReference type="HOGENOM" id="CLU_033863_0_2_12"/>
<gene>
    <name evidence="8" type="ORF">L21SP2_3273</name>
</gene>
<evidence type="ECO:0000313" key="9">
    <source>
        <dbReference type="Proteomes" id="UP000018680"/>
    </source>
</evidence>
<evidence type="ECO:0000313" key="8">
    <source>
        <dbReference type="EMBL" id="AHC16613.1"/>
    </source>
</evidence>
<dbReference type="InterPro" id="IPR051258">
    <property type="entry name" value="Diverse_Substrate_Transporter"/>
</dbReference>
<feature type="transmembrane region" description="Helical" evidence="6">
    <location>
        <begin position="246"/>
        <end position="265"/>
    </location>
</feature>
<dbReference type="InterPro" id="IPR000620">
    <property type="entry name" value="EamA_dom"/>
</dbReference>
<organism evidence="8 9">
    <name type="scientific">Salinispira pacifica</name>
    <dbReference type="NCBI Taxonomy" id="1307761"/>
    <lineage>
        <taxon>Bacteria</taxon>
        <taxon>Pseudomonadati</taxon>
        <taxon>Spirochaetota</taxon>
        <taxon>Spirochaetia</taxon>
        <taxon>Spirochaetales</taxon>
        <taxon>Spirochaetaceae</taxon>
        <taxon>Salinispira</taxon>
    </lineage>
</organism>
<sequence length="305" mass="33360">MLLGQLAAAISIFFIKASQLSPGYLAAYRLFFTVIIMSPWFFRDLKKLGAADGENGTIQGCSAVNLLLFLVRRSLFPGIMLGLHFIFWNTGARMTLAANATLFVNMTPVFMPLVIFVLTRERPSLPELLATAVALSGALLLTLGDISLGTDHLLGDIFSFVSMLFMTVYLALSRKNRALPFWYYISGVYFFGGIVAFLGSAVMGHNPMGGRGPVEIIPVMGLSLVSTILGHNLINRAMRSIPSQIVGVGQLSQFIWAGLIAWVVFGELPEPLFYPSMLLIAGGTLLMIYIHSKPRENIQHGRSLP</sequence>
<name>V5WLV0_9SPIO</name>
<dbReference type="STRING" id="1307761.L21SP2_3273"/>
<feature type="transmembrane region" description="Helical" evidence="6">
    <location>
        <begin position="271"/>
        <end position="290"/>
    </location>
</feature>
<keyword evidence="5 6" id="KW-0472">Membrane</keyword>
<dbReference type="AlphaFoldDB" id="V5WLV0"/>
<dbReference type="InterPro" id="IPR037185">
    <property type="entry name" value="EmrE-like"/>
</dbReference>
<evidence type="ECO:0000256" key="3">
    <source>
        <dbReference type="ARBA" id="ARBA00022692"/>
    </source>
</evidence>
<evidence type="ECO:0000256" key="2">
    <source>
        <dbReference type="ARBA" id="ARBA00022475"/>
    </source>
</evidence>
<accession>V5WLV0</accession>
<feature type="domain" description="EamA" evidence="7">
    <location>
        <begin position="2"/>
        <end position="142"/>
    </location>
</feature>
<feature type="domain" description="EamA" evidence="7">
    <location>
        <begin position="154"/>
        <end position="288"/>
    </location>
</feature>
<feature type="transmembrane region" description="Helical" evidence="6">
    <location>
        <begin position="216"/>
        <end position="234"/>
    </location>
</feature>
<proteinExistence type="predicted"/>
<keyword evidence="3 6" id="KW-0812">Transmembrane</keyword>
<feature type="transmembrane region" description="Helical" evidence="6">
    <location>
        <begin position="94"/>
        <end position="116"/>
    </location>
</feature>
<dbReference type="Pfam" id="PF00892">
    <property type="entry name" value="EamA"/>
    <property type="match status" value="2"/>
</dbReference>
<reference evidence="8 9" key="1">
    <citation type="journal article" date="2015" name="Stand. Genomic Sci.">
        <title>Complete genome sequence and description of Salinispira pacifica gen. nov., sp. nov., a novel spirochaete isolated form a hypersaline microbial mat.</title>
        <authorList>
            <person name="Ben Hania W."/>
            <person name="Joseph M."/>
            <person name="Schumann P."/>
            <person name="Bunk B."/>
            <person name="Fiebig A."/>
            <person name="Sproer C."/>
            <person name="Klenk H.P."/>
            <person name="Fardeau M.L."/>
            <person name="Spring S."/>
        </authorList>
    </citation>
    <scope>NUCLEOTIDE SEQUENCE [LARGE SCALE GENOMIC DNA]</scope>
    <source>
        <strain evidence="8 9">L21-RPul-D2</strain>
    </source>
</reference>
<evidence type="ECO:0000256" key="5">
    <source>
        <dbReference type="ARBA" id="ARBA00023136"/>
    </source>
</evidence>
<keyword evidence="2" id="KW-1003">Cell membrane</keyword>
<dbReference type="KEGG" id="slr:L21SP2_3273"/>
<evidence type="ECO:0000256" key="4">
    <source>
        <dbReference type="ARBA" id="ARBA00022989"/>
    </source>
</evidence>
<feature type="transmembrane region" description="Helical" evidence="6">
    <location>
        <begin position="153"/>
        <end position="172"/>
    </location>
</feature>
<evidence type="ECO:0000259" key="7">
    <source>
        <dbReference type="Pfam" id="PF00892"/>
    </source>
</evidence>
<feature type="transmembrane region" description="Helical" evidence="6">
    <location>
        <begin position="27"/>
        <end position="45"/>
    </location>
</feature>
<keyword evidence="4 6" id="KW-1133">Transmembrane helix</keyword>
<dbReference type="EMBL" id="CP006939">
    <property type="protein sequence ID" value="AHC16613.1"/>
    <property type="molecule type" value="Genomic_DNA"/>
</dbReference>
<comment type="subcellular location">
    <subcellularLocation>
        <location evidence="1">Cell membrane</location>
        <topology evidence="1">Multi-pass membrane protein</topology>
    </subcellularLocation>
</comment>
<keyword evidence="9" id="KW-1185">Reference proteome</keyword>
<dbReference type="PANTHER" id="PTHR42920:SF5">
    <property type="entry name" value="EAMA DOMAIN-CONTAINING PROTEIN"/>
    <property type="match status" value="1"/>
</dbReference>